<protein>
    <submittedName>
        <fullName evidence="1">Uncharacterized protein</fullName>
    </submittedName>
</protein>
<gene>
    <name evidence="1" type="ORF">Tdes44962_MAKER04709</name>
</gene>
<evidence type="ECO:0000313" key="1">
    <source>
        <dbReference type="EMBL" id="KAH9822740.1"/>
    </source>
</evidence>
<proteinExistence type="predicted"/>
<organism evidence="1 2">
    <name type="scientific">Teratosphaeria destructans</name>
    <dbReference type="NCBI Taxonomy" id="418781"/>
    <lineage>
        <taxon>Eukaryota</taxon>
        <taxon>Fungi</taxon>
        <taxon>Dikarya</taxon>
        <taxon>Ascomycota</taxon>
        <taxon>Pezizomycotina</taxon>
        <taxon>Dothideomycetes</taxon>
        <taxon>Dothideomycetidae</taxon>
        <taxon>Mycosphaerellales</taxon>
        <taxon>Teratosphaeriaceae</taxon>
        <taxon>Teratosphaeria</taxon>
    </lineage>
</organism>
<dbReference type="Proteomes" id="UP001138500">
    <property type="component" value="Unassembled WGS sequence"/>
</dbReference>
<keyword evidence="2" id="KW-1185">Reference proteome</keyword>
<sequence length="107" mass="11022">MPTTHNAAPNPSRKTPAIPTAGVILGCKGNASGLEEEVGDRLTDAREETEPVVTVALNEEEGGVVVWLLFEERSVEIGVLVADDSDGALAVVDAAVEASALVAEELA</sequence>
<dbReference type="EMBL" id="RIBY02002212">
    <property type="protein sequence ID" value="KAH9822740.1"/>
    <property type="molecule type" value="Genomic_DNA"/>
</dbReference>
<comment type="caution">
    <text evidence="1">The sequence shown here is derived from an EMBL/GenBank/DDBJ whole genome shotgun (WGS) entry which is preliminary data.</text>
</comment>
<reference evidence="1 2" key="1">
    <citation type="journal article" date="2018" name="IMA Fungus">
        <title>IMA Genome-F 10: Nine draft genome sequences of Claviceps purpurea s.lat., including C. arundinis, C. humidiphila, and C. cf. spartinae, pseudomolecules for the pitch canker pathogen Fusarium circinatum, draft genome of Davidsoniella eucalypti, Grosmannia galeiformis, Quambalaria eucalypti, and Teratosphaeria destructans.</title>
        <authorList>
            <person name="Wingfield B.D."/>
            <person name="Liu M."/>
            <person name="Nguyen H.D."/>
            <person name="Lane F.A."/>
            <person name="Morgan S.W."/>
            <person name="De Vos L."/>
            <person name="Wilken P.M."/>
            <person name="Duong T.A."/>
            <person name="Aylward J."/>
            <person name="Coetzee M.P."/>
            <person name="Dadej K."/>
            <person name="De Beer Z.W."/>
            <person name="Findlay W."/>
            <person name="Havenga M."/>
            <person name="Kolarik M."/>
            <person name="Menzies J.G."/>
            <person name="Naidoo K."/>
            <person name="Pochopski O."/>
            <person name="Shoukouhi P."/>
            <person name="Santana Q.C."/>
            <person name="Seifert K.A."/>
            <person name="Soal N."/>
            <person name="Steenkamp E.T."/>
            <person name="Tatham C.T."/>
            <person name="van der Nest M.A."/>
            <person name="Wingfield M.J."/>
        </authorList>
    </citation>
    <scope>NUCLEOTIDE SEQUENCE [LARGE SCALE GENOMIC DNA]</scope>
    <source>
        <strain evidence="1">CMW44962</strain>
    </source>
</reference>
<evidence type="ECO:0000313" key="2">
    <source>
        <dbReference type="Proteomes" id="UP001138500"/>
    </source>
</evidence>
<accession>A0A9W7SLM0</accession>
<dbReference type="AlphaFoldDB" id="A0A9W7SLM0"/>
<name>A0A9W7SLM0_9PEZI</name>
<reference evidence="1 2" key="2">
    <citation type="journal article" date="2021" name="Curr. Genet.">
        <title>Genetic response to nitrogen starvation in the aggressive Eucalyptus foliar pathogen Teratosphaeria destructans.</title>
        <authorList>
            <person name="Havenga M."/>
            <person name="Wingfield B.D."/>
            <person name="Wingfield M.J."/>
            <person name="Dreyer L.L."/>
            <person name="Roets F."/>
            <person name="Aylward J."/>
        </authorList>
    </citation>
    <scope>NUCLEOTIDE SEQUENCE [LARGE SCALE GENOMIC DNA]</scope>
    <source>
        <strain evidence="1">CMW44962</strain>
    </source>
</reference>